<proteinExistence type="predicted"/>
<accession>A0A2P2NHA9</accession>
<dbReference type="AlphaFoldDB" id="A0A2P2NHA9"/>
<name>A0A2P2NHA9_RHIMU</name>
<organism evidence="1">
    <name type="scientific">Rhizophora mucronata</name>
    <name type="common">Asiatic mangrove</name>
    <dbReference type="NCBI Taxonomy" id="61149"/>
    <lineage>
        <taxon>Eukaryota</taxon>
        <taxon>Viridiplantae</taxon>
        <taxon>Streptophyta</taxon>
        <taxon>Embryophyta</taxon>
        <taxon>Tracheophyta</taxon>
        <taxon>Spermatophyta</taxon>
        <taxon>Magnoliopsida</taxon>
        <taxon>eudicotyledons</taxon>
        <taxon>Gunneridae</taxon>
        <taxon>Pentapetalae</taxon>
        <taxon>rosids</taxon>
        <taxon>fabids</taxon>
        <taxon>Malpighiales</taxon>
        <taxon>Rhizophoraceae</taxon>
        <taxon>Rhizophora</taxon>
    </lineage>
</organism>
<sequence>MPFAHYIDSNATSMFGISNRTSINFQLQIS</sequence>
<reference evidence="1" key="1">
    <citation type="submission" date="2018-02" db="EMBL/GenBank/DDBJ databases">
        <title>Rhizophora mucronata_Transcriptome.</title>
        <authorList>
            <person name="Meera S.P."/>
            <person name="Sreeshan A."/>
            <person name="Augustine A."/>
        </authorList>
    </citation>
    <scope>NUCLEOTIDE SEQUENCE</scope>
    <source>
        <tissue evidence="1">Leaf</tissue>
    </source>
</reference>
<dbReference type="EMBL" id="GGEC01061372">
    <property type="protein sequence ID" value="MBX41856.1"/>
    <property type="molecule type" value="Transcribed_RNA"/>
</dbReference>
<protein>
    <submittedName>
        <fullName evidence="1">Uncharacterized protein</fullName>
    </submittedName>
</protein>
<evidence type="ECO:0000313" key="1">
    <source>
        <dbReference type="EMBL" id="MBX41856.1"/>
    </source>
</evidence>